<sequence length="188" mass="22050">MVESNESYNCLCLDNSYVFQVEVYNNKNDNDDKKFFKIGSKKIPFEKLKIRQLAKLISNNEKLPDKLNLWKVDFDESKLNPNSTEDNIKNLGGVFMTNQSKFIKYFPDEYYLSDEENINIVVVIATTIGKCLSIFYKFAAEMMIYSTFSLLLTILNMFSCCPLELERKRPFMEEESKKRDKNLVSYLV</sequence>
<protein>
    <submittedName>
        <fullName evidence="1">Uncharacterized protein</fullName>
    </submittedName>
</protein>
<accession>U9SVY9</accession>
<dbReference type="EMBL" id="KI298082">
    <property type="protein sequence ID" value="ERZ99286.1"/>
    <property type="molecule type" value="Genomic_DNA"/>
</dbReference>
<dbReference type="AlphaFoldDB" id="U9SVY9"/>
<name>U9SVY9_RHIID</name>
<gene>
    <name evidence="1" type="ORF">GLOINDRAFT_1044</name>
</gene>
<organism evidence="1">
    <name type="scientific">Rhizophagus irregularis (strain DAOM 181602 / DAOM 197198 / MUCL 43194)</name>
    <name type="common">Arbuscular mycorrhizal fungus</name>
    <name type="synonym">Glomus intraradices</name>
    <dbReference type="NCBI Taxonomy" id="747089"/>
    <lineage>
        <taxon>Eukaryota</taxon>
        <taxon>Fungi</taxon>
        <taxon>Fungi incertae sedis</taxon>
        <taxon>Mucoromycota</taxon>
        <taxon>Glomeromycotina</taxon>
        <taxon>Glomeromycetes</taxon>
        <taxon>Glomerales</taxon>
        <taxon>Glomeraceae</taxon>
        <taxon>Rhizophagus</taxon>
    </lineage>
</organism>
<dbReference type="VEuPathDB" id="FungiDB:RhiirFUN_016636"/>
<proteinExistence type="predicted"/>
<dbReference type="HOGENOM" id="CLU_1441759_0_0_1"/>
<evidence type="ECO:0000313" key="1">
    <source>
        <dbReference type="EMBL" id="ERZ99286.1"/>
    </source>
</evidence>
<reference evidence="1" key="1">
    <citation type="submission" date="2013-07" db="EMBL/GenBank/DDBJ databases">
        <title>The genome of an arbuscular mycorrhizal fungus provides insights into the evolution of the oldest plant symbiosis.</title>
        <authorList>
            <consortium name="DOE Joint Genome Institute"/>
            <person name="Tisserant E."/>
            <person name="Malbreil M."/>
            <person name="Kuo A."/>
            <person name="Kohler A."/>
            <person name="Symeonidi A."/>
            <person name="Balestrini R."/>
            <person name="Charron P."/>
            <person name="Duensing N."/>
            <person name="Frei-dit-Frey N."/>
            <person name="Gianinazzi-Pearson V."/>
            <person name="Gilbert B."/>
            <person name="Handa Y."/>
            <person name="Hijri M."/>
            <person name="Kaul R."/>
            <person name="Kawaguchi M."/>
            <person name="Krajinski F."/>
            <person name="Lammers P."/>
            <person name="Lapierre D."/>
            <person name="Masclaux F.G."/>
            <person name="Murat C."/>
            <person name="Morin E."/>
            <person name="Ndikumana S."/>
            <person name="Pagni M."/>
            <person name="Petitpierre D."/>
            <person name="Requena N."/>
            <person name="Rosikiewicz P."/>
            <person name="Riley R."/>
            <person name="Saito K."/>
            <person name="San Clemente H."/>
            <person name="Shapiro H."/>
            <person name="van Tuinen D."/>
            <person name="Becard G."/>
            <person name="Bonfante P."/>
            <person name="Paszkowski U."/>
            <person name="Shachar-Hill Y."/>
            <person name="Young J.P."/>
            <person name="Sanders I.R."/>
            <person name="Henrissat B."/>
            <person name="Rensing S.A."/>
            <person name="Grigoriev I.V."/>
            <person name="Corradi N."/>
            <person name="Roux C."/>
            <person name="Martin F."/>
        </authorList>
    </citation>
    <scope>NUCLEOTIDE SEQUENCE</scope>
    <source>
        <strain evidence="1">DAOM 197198</strain>
    </source>
</reference>